<dbReference type="Proteomes" id="UP000053328">
    <property type="component" value="Unassembled WGS sequence"/>
</dbReference>
<organism evidence="1 2">
    <name type="scientific">Exophiala spinifera</name>
    <dbReference type="NCBI Taxonomy" id="91928"/>
    <lineage>
        <taxon>Eukaryota</taxon>
        <taxon>Fungi</taxon>
        <taxon>Dikarya</taxon>
        <taxon>Ascomycota</taxon>
        <taxon>Pezizomycotina</taxon>
        <taxon>Eurotiomycetes</taxon>
        <taxon>Chaetothyriomycetidae</taxon>
        <taxon>Chaetothyriales</taxon>
        <taxon>Herpotrichiellaceae</taxon>
        <taxon>Exophiala</taxon>
    </lineage>
</organism>
<protein>
    <submittedName>
        <fullName evidence="1">Uncharacterized protein</fullName>
    </submittedName>
</protein>
<dbReference type="HOGENOM" id="CLU_2654513_0_0_1"/>
<dbReference type="RefSeq" id="XP_016237480.1">
    <property type="nucleotide sequence ID" value="XM_016378803.1"/>
</dbReference>
<reference evidence="1 2" key="1">
    <citation type="submission" date="2015-01" db="EMBL/GenBank/DDBJ databases">
        <title>The Genome Sequence of Exophiala spinifera CBS89968.</title>
        <authorList>
            <consortium name="The Broad Institute Genomics Platform"/>
            <person name="Cuomo C."/>
            <person name="de Hoog S."/>
            <person name="Gorbushina A."/>
            <person name="Stielow B."/>
            <person name="Teixiera M."/>
            <person name="Abouelleil A."/>
            <person name="Chapman S.B."/>
            <person name="Priest M."/>
            <person name="Young S.K."/>
            <person name="Wortman J."/>
            <person name="Nusbaum C."/>
            <person name="Birren B."/>
        </authorList>
    </citation>
    <scope>NUCLEOTIDE SEQUENCE [LARGE SCALE GENOMIC DNA]</scope>
    <source>
        <strain evidence="1 2">CBS 89968</strain>
    </source>
</reference>
<gene>
    <name evidence="1" type="ORF">PV08_04455</name>
</gene>
<keyword evidence="2" id="KW-1185">Reference proteome</keyword>
<sequence length="76" mass="8662">MYYSPPSRSSSQSSLDSIQTVPVQLLDARFVDSDKLRPRLNKIFEGQNYGLERSHGQWRILDAPPLSQQNKSSLLL</sequence>
<dbReference type="AlphaFoldDB" id="A0A0D2C0Q9"/>
<evidence type="ECO:0000313" key="2">
    <source>
        <dbReference type="Proteomes" id="UP000053328"/>
    </source>
</evidence>
<accession>A0A0D2C0Q9</accession>
<dbReference type="EMBL" id="KN847494">
    <property type="protein sequence ID" value="KIW17264.1"/>
    <property type="molecule type" value="Genomic_DNA"/>
</dbReference>
<dbReference type="GeneID" id="27331538"/>
<dbReference type="OrthoDB" id="10480773at2759"/>
<evidence type="ECO:0000313" key="1">
    <source>
        <dbReference type="EMBL" id="KIW17264.1"/>
    </source>
</evidence>
<name>A0A0D2C0Q9_9EURO</name>
<proteinExistence type="predicted"/>
<dbReference type="VEuPathDB" id="FungiDB:PV08_04455"/>